<dbReference type="Gene3D" id="3.40.630.190">
    <property type="entry name" value="LCP protein"/>
    <property type="match status" value="1"/>
</dbReference>
<evidence type="ECO:0000313" key="5">
    <source>
        <dbReference type="EMBL" id="RMI36188.1"/>
    </source>
</evidence>
<keyword evidence="3" id="KW-0812">Transmembrane</keyword>
<feature type="region of interest" description="Disordered" evidence="2">
    <location>
        <begin position="69"/>
        <end position="109"/>
    </location>
</feature>
<keyword evidence="6" id="KW-1185">Reference proteome</keyword>
<dbReference type="InterPro" id="IPR004474">
    <property type="entry name" value="LytR_CpsA_psr"/>
</dbReference>
<comment type="caution">
    <text evidence="5">The sequence shown here is derived from an EMBL/GenBank/DDBJ whole genome shotgun (WGS) entry which is preliminary data.</text>
</comment>
<feature type="transmembrane region" description="Helical" evidence="3">
    <location>
        <begin position="30"/>
        <end position="54"/>
    </location>
</feature>
<protein>
    <submittedName>
        <fullName evidence="5">LytR family transcriptional regulator</fullName>
    </submittedName>
</protein>
<keyword evidence="3" id="KW-0472">Membrane</keyword>
<dbReference type="NCBIfam" id="TIGR00350">
    <property type="entry name" value="lytR_cpsA_psr"/>
    <property type="match status" value="1"/>
</dbReference>
<evidence type="ECO:0000256" key="1">
    <source>
        <dbReference type="ARBA" id="ARBA00006068"/>
    </source>
</evidence>
<dbReference type="EMBL" id="RFFJ01000152">
    <property type="protein sequence ID" value="RMI36188.1"/>
    <property type="molecule type" value="Genomic_DNA"/>
</dbReference>
<dbReference type="RefSeq" id="WP_122185672.1">
    <property type="nucleotide sequence ID" value="NZ_RFFJ01000152.1"/>
</dbReference>
<dbReference type="PANTHER" id="PTHR33392:SF6">
    <property type="entry name" value="POLYISOPRENYL-TEICHOIC ACID--PEPTIDOGLYCAN TEICHOIC ACID TRANSFERASE TAGU"/>
    <property type="match status" value="1"/>
</dbReference>
<dbReference type="Pfam" id="PF03816">
    <property type="entry name" value="LytR_cpsA_psr"/>
    <property type="match status" value="1"/>
</dbReference>
<reference evidence="5 6" key="1">
    <citation type="submission" date="2018-10" db="EMBL/GenBank/DDBJ databases">
        <title>Isolation, diversity and antifungal activity of actinobacteria from wheat.</title>
        <authorList>
            <person name="Han C."/>
        </authorList>
    </citation>
    <scope>NUCLEOTIDE SEQUENCE [LARGE SCALE GENOMIC DNA]</scope>
    <source>
        <strain evidence="5 6">NEAU-YY642</strain>
    </source>
</reference>
<proteinExistence type="inferred from homology"/>
<dbReference type="PANTHER" id="PTHR33392">
    <property type="entry name" value="POLYISOPRENYL-TEICHOIC ACID--PEPTIDOGLYCAN TEICHOIC ACID TRANSFERASE TAGU"/>
    <property type="match status" value="1"/>
</dbReference>
<evidence type="ECO:0000256" key="3">
    <source>
        <dbReference type="SAM" id="Phobius"/>
    </source>
</evidence>
<evidence type="ECO:0000313" key="6">
    <source>
        <dbReference type="Proteomes" id="UP000278673"/>
    </source>
</evidence>
<organism evidence="5 6">
    <name type="scientific">Streptomyces triticirhizae</name>
    <dbReference type="NCBI Taxonomy" id="2483353"/>
    <lineage>
        <taxon>Bacteria</taxon>
        <taxon>Bacillati</taxon>
        <taxon>Actinomycetota</taxon>
        <taxon>Actinomycetes</taxon>
        <taxon>Kitasatosporales</taxon>
        <taxon>Streptomycetaceae</taxon>
        <taxon>Streptomyces</taxon>
    </lineage>
</organism>
<evidence type="ECO:0000256" key="2">
    <source>
        <dbReference type="SAM" id="MobiDB-lite"/>
    </source>
</evidence>
<comment type="similarity">
    <text evidence="1">Belongs to the LytR/CpsA/Psr (LCP) family.</text>
</comment>
<feature type="compositionally biased region" description="Basic and acidic residues" evidence="2">
    <location>
        <begin position="347"/>
        <end position="361"/>
    </location>
</feature>
<feature type="domain" description="Cell envelope-related transcriptional attenuator" evidence="4">
    <location>
        <begin position="109"/>
        <end position="265"/>
    </location>
</feature>
<evidence type="ECO:0000259" key="4">
    <source>
        <dbReference type="Pfam" id="PF03816"/>
    </source>
</evidence>
<gene>
    <name evidence="5" type="ORF">EBN88_22170</name>
</gene>
<dbReference type="Proteomes" id="UP000278673">
    <property type="component" value="Unassembled WGS sequence"/>
</dbReference>
<keyword evidence="3" id="KW-1133">Transmembrane helix</keyword>
<dbReference type="InterPro" id="IPR050922">
    <property type="entry name" value="LytR/CpsA/Psr_CW_biosynth"/>
</dbReference>
<dbReference type="AlphaFoldDB" id="A0A3M2LN38"/>
<sequence>MVPPSGEGPAAVSGQEEPSDRPTPLLRRRLVRVTLITTLALALLLGVGGTVLYLKLDGNISHIDIEGALGEDRPKDSDNGSLDLLVLGSDTRSGENGGYGGDDPDGEARSDTAMIVHVNEEHDAASVVSIPRDTMVPRPECERIDGGGTAPAAERTMFNEAYGIGGPVCAVKTVEALTGLRMDHYLEVDFDGFARLVDTLGGVEVTTTQPIEDHDSHLRLAAGTHTLSGRESLALVRTRKAVGDGSDLSRIQLQHSFLQALMGQIDGVDLLGNPKRLYDLADTATSALTTDSDLASVSKLVSLARTLRDVKPDAIQMVTLPVGYDPEDPNRVAPLREQSQQVWAALRDDRPVPRSAVRDSAAEEGGGDDLIIQG</sequence>
<accession>A0A3M2LN38</accession>
<feature type="region of interest" description="Disordered" evidence="2">
    <location>
        <begin position="1"/>
        <end position="23"/>
    </location>
</feature>
<feature type="region of interest" description="Disordered" evidence="2">
    <location>
        <begin position="347"/>
        <end position="374"/>
    </location>
</feature>
<name>A0A3M2LN38_9ACTN</name>